<gene>
    <name evidence="4" type="ORF">SAMN05660750_03075</name>
</gene>
<evidence type="ECO:0000313" key="5">
    <source>
        <dbReference type="Proteomes" id="UP000190130"/>
    </source>
</evidence>
<dbReference type="AlphaFoldDB" id="A0A1T5FB57"/>
<dbReference type="OrthoDB" id="9769308at2"/>
<dbReference type="RefSeq" id="WP_079591675.1">
    <property type="nucleotide sequence ID" value="NZ_FUYX01000008.1"/>
</dbReference>
<dbReference type="PANTHER" id="PTHR24412">
    <property type="entry name" value="KELCH PROTEIN"/>
    <property type="match status" value="1"/>
</dbReference>
<dbReference type="Proteomes" id="UP000190130">
    <property type="component" value="Unassembled WGS sequence"/>
</dbReference>
<name>A0A1T5FB57_9HYPH</name>
<dbReference type="Pfam" id="PF24681">
    <property type="entry name" value="Kelch_KLHDC2_KLHL20_DRC7"/>
    <property type="match status" value="1"/>
</dbReference>
<organism evidence="4 5">
    <name type="scientific">Bosea thiooxidans</name>
    <dbReference type="NCBI Taxonomy" id="53254"/>
    <lineage>
        <taxon>Bacteria</taxon>
        <taxon>Pseudomonadati</taxon>
        <taxon>Pseudomonadota</taxon>
        <taxon>Alphaproteobacteria</taxon>
        <taxon>Hyphomicrobiales</taxon>
        <taxon>Boseaceae</taxon>
        <taxon>Bosea</taxon>
    </lineage>
</organism>
<evidence type="ECO:0000256" key="2">
    <source>
        <dbReference type="ARBA" id="ARBA00022737"/>
    </source>
</evidence>
<sequence>MTSLNRRHLIAAGAAVLAGPAFGQQPGHEHHGPQYERLNQPGRIEKPELAATQNVFDSPAPKAAVPGRWSTKAPLPLPRSEMAWATAFEDRMYVVGGYGEQRTDRAYHHVYDAEADQWNDGAPLPQGANHVGVAFLDGKLYAIGGFLEQNRKPHPRCFVYDPKADRWSEIASLPRPAGSTAVVGLGGVLHVIGGAIGETTETKRSVDWHLVYDPKADRWSERRPMPTARDHTGTLAIGPLIHVIGGRVDSFHTNSNLHHAYDPAADKWAMRTPLPTARSGHGAVLYRGKVFVMGGEGTNRVFGQMEAYDPAADNWEQFAPMLTPRHGLGAALVGDAIHVAGGGPIMGGGVQSAVHEAFSLG</sequence>
<feature type="chain" id="PRO_5012685067" evidence="3">
    <location>
        <begin position="24"/>
        <end position="361"/>
    </location>
</feature>
<keyword evidence="1" id="KW-0880">Kelch repeat</keyword>
<protein>
    <submittedName>
        <fullName evidence="4">N-acetylneuraminic acid mutarotase</fullName>
    </submittedName>
</protein>
<proteinExistence type="predicted"/>
<dbReference type="EMBL" id="FUYX01000008">
    <property type="protein sequence ID" value="SKB93367.1"/>
    <property type="molecule type" value="Genomic_DNA"/>
</dbReference>
<evidence type="ECO:0000256" key="3">
    <source>
        <dbReference type="SAM" id="SignalP"/>
    </source>
</evidence>
<dbReference type="SUPFAM" id="SSF117281">
    <property type="entry name" value="Kelch motif"/>
    <property type="match status" value="1"/>
</dbReference>
<feature type="signal peptide" evidence="3">
    <location>
        <begin position="1"/>
        <end position="23"/>
    </location>
</feature>
<dbReference type="Gene3D" id="2.120.10.80">
    <property type="entry name" value="Kelch-type beta propeller"/>
    <property type="match status" value="2"/>
</dbReference>
<dbReference type="PANTHER" id="PTHR24412:SF489">
    <property type="entry name" value="RING FINGER DOMAIN AND KELCH REPEAT-CONTAINING PROTEIN DDB_G0271372"/>
    <property type="match status" value="1"/>
</dbReference>
<dbReference type="InterPro" id="IPR015915">
    <property type="entry name" value="Kelch-typ_b-propeller"/>
</dbReference>
<reference evidence="4 5" key="1">
    <citation type="submission" date="2017-02" db="EMBL/GenBank/DDBJ databases">
        <authorList>
            <person name="Peterson S.W."/>
        </authorList>
    </citation>
    <scope>NUCLEOTIDE SEQUENCE [LARGE SCALE GENOMIC DNA]</scope>
    <source>
        <strain evidence="4 5">DSM 9653</strain>
    </source>
</reference>
<dbReference type="InterPro" id="IPR006652">
    <property type="entry name" value="Kelch_1"/>
</dbReference>
<dbReference type="SMART" id="SM00612">
    <property type="entry name" value="Kelch"/>
    <property type="match status" value="5"/>
</dbReference>
<evidence type="ECO:0000313" key="4">
    <source>
        <dbReference type="EMBL" id="SKB93367.1"/>
    </source>
</evidence>
<keyword evidence="3" id="KW-0732">Signal</keyword>
<evidence type="ECO:0000256" key="1">
    <source>
        <dbReference type="ARBA" id="ARBA00022441"/>
    </source>
</evidence>
<accession>A0A1T5FB57</accession>
<keyword evidence="2" id="KW-0677">Repeat</keyword>